<dbReference type="InterPro" id="IPR046525">
    <property type="entry name" value="DUF6702"/>
</dbReference>
<evidence type="ECO:0000313" key="2">
    <source>
        <dbReference type="Proteomes" id="UP000190774"/>
    </source>
</evidence>
<accession>A0A1T4WGF5</accession>
<gene>
    <name evidence="1" type="ORF">SAMN02745166_00159</name>
</gene>
<proteinExistence type="predicted"/>
<evidence type="ECO:0000313" key="1">
    <source>
        <dbReference type="EMBL" id="SKA76370.1"/>
    </source>
</evidence>
<reference evidence="2" key="1">
    <citation type="submission" date="2017-02" db="EMBL/GenBank/DDBJ databases">
        <authorList>
            <person name="Varghese N."/>
            <person name="Submissions S."/>
        </authorList>
    </citation>
    <scope>NUCLEOTIDE SEQUENCE [LARGE SCALE GENOMIC DNA]</scope>
    <source>
        <strain evidence="2">ATCC 700200</strain>
    </source>
</reference>
<dbReference type="Pfam" id="PF20420">
    <property type="entry name" value="DUF6702"/>
    <property type="match status" value="1"/>
</dbReference>
<organism evidence="1 2">
    <name type="scientific">Prosthecobacter debontii</name>
    <dbReference type="NCBI Taxonomy" id="48467"/>
    <lineage>
        <taxon>Bacteria</taxon>
        <taxon>Pseudomonadati</taxon>
        <taxon>Verrucomicrobiota</taxon>
        <taxon>Verrucomicrobiia</taxon>
        <taxon>Verrucomicrobiales</taxon>
        <taxon>Verrucomicrobiaceae</taxon>
        <taxon>Prosthecobacter</taxon>
    </lineage>
</organism>
<dbReference type="EMBL" id="FUYE01000001">
    <property type="protein sequence ID" value="SKA76370.1"/>
    <property type="molecule type" value="Genomic_DNA"/>
</dbReference>
<protein>
    <submittedName>
        <fullName evidence="1">Uncharacterized protein</fullName>
    </submittedName>
</protein>
<name>A0A1T4WGF5_9BACT</name>
<sequence length="186" mass="21334">MRSDLLTSSLHPIILGWRMFCILWVVSFVNPTSLQAHDLHQSTGEMEWNAETQKWEVSLTVFVNDIELALIRRFEKLLFLEKTPAAEFDTAVLTYLTTTFIVTDAEGIPAKIEWVGRELESESTKRGDPTLVLYFQIALPQPQGLHVKNAVLHELFEDQINLLRCRRGSAEKQMMFKRQGGAILYP</sequence>
<dbReference type="AlphaFoldDB" id="A0A1T4WGF5"/>
<dbReference type="Proteomes" id="UP000190774">
    <property type="component" value="Unassembled WGS sequence"/>
</dbReference>
<keyword evidence="2" id="KW-1185">Reference proteome</keyword>
<dbReference type="STRING" id="48467.SAMN02745166_00159"/>